<organism evidence="2">
    <name type="scientific">Porcine associated porprismacovirus</name>
    <dbReference type="NCBI Taxonomy" id="2496634"/>
    <lineage>
        <taxon>Viruses</taxon>
        <taxon>Monodnaviria</taxon>
        <taxon>Shotokuvirae</taxon>
        <taxon>Cressdnaviricota</taxon>
        <taxon>Arfiviricetes</taxon>
        <taxon>Cremevirales</taxon>
        <taxon>Smacoviridae</taxon>
        <taxon>Porprismacovirus</taxon>
    </lineage>
</organism>
<dbReference type="Gene3D" id="3.40.1310.20">
    <property type="match status" value="1"/>
</dbReference>
<gene>
    <name evidence="2" type="primary">Rep</name>
</gene>
<name>A0A482JPX2_9VIRU</name>
<reference evidence="2" key="1">
    <citation type="submission" date="2018-06" db="EMBL/GenBank/DDBJ databases">
        <title>CRESS-DNA (Smacoviridae) genomes identified in human, pigs, wild boar, rats and goat.</title>
        <authorList>
            <person name="Ashworth J.L."/>
        </authorList>
    </citation>
    <scope>NUCLEOTIDE SEQUENCE</scope>
    <source>
        <strain evidence="1">17668x16_1510</strain>
        <strain evidence="2">17668x19_1689</strain>
    </source>
</reference>
<protein>
    <submittedName>
        <fullName evidence="2">Replication associated protein</fullName>
    </submittedName>
</protein>
<evidence type="ECO:0000313" key="2">
    <source>
        <dbReference type="EMBL" id="QBP37131.1"/>
    </source>
</evidence>
<proteinExistence type="predicted"/>
<evidence type="ECO:0000313" key="1">
    <source>
        <dbReference type="EMBL" id="QBP37093.1"/>
    </source>
</evidence>
<accession>A0A482JPX2</accession>
<sequence length="296" mass="34529">MTFSVSHCQSPCNIAQLCTWLLNVHKNIGQHHAEGMTHTWMLTVPRRKTAREWMGISKWLRDNDVHKWTVAMETGSNGYDHWQIRFQVNKTFKQLKKEWGPKAHIEEASDTWDYERKSGMFFSSEDTPEVRKCRFGRLTWRQEAVVEAVRGSNDRQIVVWYDQHGNAGKSWLLGHLYETGQAWVVQAQDSVKGIIQDCASEYIQHGWRPFVVIDIPRSWKWTPELYIALERIKDGLIKDPRYGSKTVHIRGVKVLVTCNTKPKLDKLSADRWVIMDMDTLEATCAPMEVADRIWDD</sequence>
<dbReference type="EMBL" id="MH500326">
    <property type="protein sequence ID" value="QBP37131.1"/>
    <property type="molecule type" value="Genomic_DNA"/>
</dbReference>
<dbReference type="EMBL" id="MH500306">
    <property type="protein sequence ID" value="QBP37093.1"/>
    <property type="molecule type" value="Genomic_DNA"/>
</dbReference>